<sequence>MAPHFKKVTSPELYHPDYPDSDNAILEDGDDDGFEDVSDDDEECSATSKPKKTGTKTSPPKSGKEWFLPDSDQDYTNFANHGSNFNKEGYPLYLNRDTTFVQLPIKLYKFFGKFGYSKRSAVN</sequence>
<evidence type="ECO:0000313" key="1">
    <source>
        <dbReference type="EMBL" id="KAI7955054.1"/>
    </source>
</evidence>
<proteinExistence type="predicted"/>
<comment type="caution">
    <text evidence="1">The sequence shown here is derived from an EMBL/GenBank/DDBJ whole genome shotgun (WGS) entry which is preliminary data.</text>
</comment>
<accession>A0ACC0ELH7</accession>
<evidence type="ECO:0000313" key="2">
    <source>
        <dbReference type="Proteomes" id="UP001060170"/>
    </source>
</evidence>
<name>A0ACC0ELH7_9BASI</name>
<reference evidence="2" key="1">
    <citation type="journal article" date="2018" name="BMC Genomics">
        <title>Genomic insights into host adaptation between the wheat stripe rust pathogen (Puccinia striiformis f. sp. tritici) and the barley stripe rust pathogen (Puccinia striiformis f. sp. hordei).</title>
        <authorList>
            <person name="Xia C."/>
            <person name="Wang M."/>
            <person name="Yin C."/>
            <person name="Cornejo O.E."/>
            <person name="Hulbert S.H."/>
            <person name="Chen X."/>
        </authorList>
    </citation>
    <scope>NUCLEOTIDE SEQUENCE [LARGE SCALE GENOMIC DNA]</scope>
    <source>
        <strain evidence="2">93-210</strain>
    </source>
</reference>
<reference evidence="1 2" key="3">
    <citation type="journal article" date="2022" name="Microbiol. Spectr.">
        <title>Folding features and dynamics of 3D genome architecture in plant fungal pathogens.</title>
        <authorList>
            <person name="Xia C."/>
        </authorList>
    </citation>
    <scope>NUCLEOTIDE SEQUENCE [LARGE SCALE GENOMIC DNA]</scope>
    <source>
        <strain evidence="1 2">93-210</strain>
    </source>
</reference>
<gene>
    <name evidence="1" type="ORF">MJO28_005454</name>
</gene>
<dbReference type="EMBL" id="CM045869">
    <property type="protein sequence ID" value="KAI7955054.1"/>
    <property type="molecule type" value="Genomic_DNA"/>
</dbReference>
<keyword evidence="2" id="KW-1185">Reference proteome</keyword>
<organism evidence="1 2">
    <name type="scientific">Puccinia striiformis f. sp. tritici</name>
    <dbReference type="NCBI Taxonomy" id="168172"/>
    <lineage>
        <taxon>Eukaryota</taxon>
        <taxon>Fungi</taxon>
        <taxon>Dikarya</taxon>
        <taxon>Basidiomycota</taxon>
        <taxon>Pucciniomycotina</taxon>
        <taxon>Pucciniomycetes</taxon>
        <taxon>Pucciniales</taxon>
        <taxon>Pucciniaceae</taxon>
        <taxon>Puccinia</taxon>
    </lineage>
</organism>
<reference evidence="2" key="2">
    <citation type="journal article" date="2018" name="Mol. Plant Microbe Interact.">
        <title>Genome sequence resources for the wheat stripe rust pathogen (Puccinia striiformis f. sp. tritici) and the barley stripe rust pathogen (Puccinia striiformis f. sp. hordei).</title>
        <authorList>
            <person name="Xia C."/>
            <person name="Wang M."/>
            <person name="Yin C."/>
            <person name="Cornejo O.E."/>
            <person name="Hulbert S.H."/>
            <person name="Chen X."/>
        </authorList>
    </citation>
    <scope>NUCLEOTIDE SEQUENCE [LARGE SCALE GENOMIC DNA]</scope>
    <source>
        <strain evidence="2">93-210</strain>
    </source>
</reference>
<dbReference type="Proteomes" id="UP001060170">
    <property type="component" value="Chromosome 5"/>
</dbReference>
<protein>
    <submittedName>
        <fullName evidence="1">Uncharacterized protein</fullName>
    </submittedName>
</protein>